<reference evidence="3" key="2">
    <citation type="submission" date="2019-09" db="UniProtKB">
        <authorList>
            <consortium name="WormBaseParasite"/>
        </authorList>
    </citation>
    <scope>IDENTIFICATION</scope>
</reference>
<evidence type="ECO:0000313" key="2">
    <source>
        <dbReference type="Proteomes" id="UP000050761"/>
    </source>
</evidence>
<accession>A0A183G6M8</accession>
<accession>A0A3P8BGA9</accession>
<dbReference type="EMBL" id="UZAH01029972">
    <property type="protein sequence ID" value="VDP08678.1"/>
    <property type="molecule type" value="Genomic_DNA"/>
</dbReference>
<gene>
    <name evidence="1" type="ORF">HPBE_LOCUS17364</name>
</gene>
<evidence type="ECO:0000313" key="3">
    <source>
        <dbReference type="WBParaSite" id="HPBE_0001736501-mRNA-1"/>
    </source>
</evidence>
<dbReference type="WBParaSite" id="HPBE_0001736501-mRNA-1">
    <property type="protein sequence ID" value="HPBE_0001736501-mRNA-1"/>
    <property type="gene ID" value="HPBE_0001736501"/>
</dbReference>
<dbReference type="Proteomes" id="UP000050761">
    <property type="component" value="Unassembled WGS sequence"/>
</dbReference>
<sequence>MFSYGQNPCARQNLYKDVIIVAGDLGQVSATKGTAVMVDSVMGQKHRCGTFKSQIDFVLVKGRDRSIVTNAKTVPYETVAPHLIDR</sequence>
<reference evidence="1 2" key="1">
    <citation type="submission" date="2018-11" db="EMBL/GenBank/DDBJ databases">
        <authorList>
            <consortium name="Pathogen Informatics"/>
        </authorList>
    </citation>
    <scope>NUCLEOTIDE SEQUENCE [LARGE SCALE GENOMIC DNA]</scope>
</reference>
<name>A0A183G6M8_HELPZ</name>
<evidence type="ECO:0000313" key="1">
    <source>
        <dbReference type="EMBL" id="VDP08678.1"/>
    </source>
</evidence>
<keyword evidence="2" id="KW-1185">Reference proteome</keyword>
<organism evidence="2 3">
    <name type="scientific">Heligmosomoides polygyrus</name>
    <name type="common">Parasitic roundworm</name>
    <dbReference type="NCBI Taxonomy" id="6339"/>
    <lineage>
        <taxon>Eukaryota</taxon>
        <taxon>Metazoa</taxon>
        <taxon>Ecdysozoa</taxon>
        <taxon>Nematoda</taxon>
        <taxon>Chromadorea</taxon>
        <taxon>Rhabditida</taxon>
        <taxon>Rhabditina</taxon>
        <taxon>Rhabditomorpha</taxon>
        <taxon>Strongyloidea</taxon>
        <taxon>Heligmosomidae</taxon>
        <taxon>Heligmosomoides</taxon>
    </lineage>
</organism>
<proteinExistence type="predicted"/>
<protein>
    <submittedName>
        <fullName evidence="3">MCM domain-containing protein</fullName>
    </submittedName>
</protein>
<dbReference type="AlphaFoldDB" id="A0A183G6M8"/>